<sequence length="117" mass="12831">MIMTSTHASFRSAHRHLAQITPISPTHEASSPSIPEGAILQIFFKSSFHMPRDGERQGEKEEEDGVSRSNLQPCQSESQCLLPTHSCPSYRHYICSEECLASAVLIMCQDGPAASAD</sequence>
<dbReference type="AlphaFoldDB" id="A0A3N0YPG3"/>
<reference evidence="2 3" key="1">
    <citation type="submission" date="2018-10" db="EMBL/GenBank/DDBJ databases">
        <title>Genome assembly for a Yunnan-Guizhou Plateau 3E fish, Anabarilius grahami (Regan), and its evolutionary and genetic applications.</title>
        <authorList>
            <person name="Jiang W."/>
        </authorList>
    </citation>
    <scope>NUCLEOTIDE SEQUENCE [LARGE SCALE GENOMIC DNA]</scope>
    <source>
        <strain evidence="2">AG-KIZ</strain>
        <tissue evidence="2">Muscle</tissue>
    </source>
</reference>
<comment type="caution">
    <text evidence="2">The sequence shown here is derived from an EMBL/GenBank/DDBJ whole genome shotgun (WGS) entry which is preliminary data.</text>
</comment>
<feature type="compositionally biased region" description="Basic and acidic residues" evidence="1">
    <location>
        <begin position="50"/>
        <end position="59"/>
    </location>
</feature>
<name>A0A3N0YPG3_ANAGA</name>
<feature type="region of interest" description="Disordered" evidence="1">
    <location>
        <begin position="50"/>
        <end position="76"/>
    </location>
</feature>
<organism evidence="2 3">
    <name type="scientific">Anabarilius grahami</name>
    <name type="common">Kanglang fish</name>
    <name type="synonym">Barilius grahami</name>
    <dbReference type="NCBI Taxonomy" id="495550"/>
    <lineage>
        <taxon>Eukaryota</taxon>
        <taxon>Metazoa</taxon>
        <taxon>Chordata</taxon>
        <taxon>Craniata</taxon>
        <taxon>Vertebrata</taxon>
        <taxon>Euteleostomi</taxon>
        <taxon>Actinopterygii</taxon>
        <taxon>Neopterygii</taxon>
        <taxon>Teleostei</taxon>
        <taxon>Ostariophysi</taxon>
        <taxon>Cypriniformes</taxon>
        <taxon>Xenocyprididae</taxon>
        <taxon>Xenocypridinae</taxon>
        <taxon>Xenocypridinae incertae sedis</taxon>
        <taxon>Anabarilius</taxon>
    </lineage>
</organism>
<evidence type="ECO:0000256" key="1">
    <source>
        <dbReference type="SAM" id="MobiDB-lite"/>
    </source>
</evidence>
<protein>
    <submittedName>
        <fullName evidence="2">Uncharacterized protein</fullName>
    </submittedName>
</protein>
<evidence type="ECO:0000313" key="2">
    <source>
        <dbReference type="EMBL" id="ROL48063.1"/>
    </source>
</evidence>
<feature type="compositionally biased region" description="Polar residues" evidence="1">
    <location>
        <begin position="67"/>
        <end position="76"/>
    </location>
</feature>
<evidence type="ECO:0000313" key="3">
    <source>
        <dbReference type="Proteomes" id="UP000281406"/>
    </source>
</evidence>
<proteinExistence type="predicted"/>
<dbReference type="EMBL" id="RJVU01033627">
    <property type="protein sequence ID" value="ROL48063.1"/>
    <property type="molecule type" value="Genomic_DNA"/>
</dbReference>
<dbReference type="Proteomes" id="UP000281406">
    <property type="component" value="Unassembled WGS sequence"/>
</dbReference>
<accession>A0A3N0YPG3</accession>
<gene>
    <name evidence="2" type="ORF">DPX16_18663</name>
</gene>
<keyword evidence="3" id="KW-1185">Reference proteome</keyword>